<dbReference type="EMBL" id="RJSG01000001">
    <property type="protein sequence ID" value="RNL81478.1"/>
    <property type="molecule type" value="Genomic_DNA"/>
</dbReference>
<protein>
    <submittedName>
        <fullName evidence="1">Acyl-CoA thioesterase</fullName>
    </submittedName>
</protein>
<keyword evidence="2" id="KW-1185">Reference proteome</keyword>
<reference evidence="1 2" key="1">
    <citation type="submission" date="2018-11" db="EMBL/GenBank/DDBJ databases">
        <authorList>
            <person name="Li F."/>
        </authorList>
    </citation>
    <scope>NUCLEOTIDE SEQUENCE [LARGE SCALE GENOMIC DNA]</scope>
    <source>
        <strain evidence="1 2">KIS18-7</strain>
    </source>
</reference>
<organism evidence="1 2">
    <name type="scientific">Nocardioides marmorisolisilvae</name>
    <dbReference type="NCBI Taxonomy" id="1542737"/>
    <lineage>
        <taxon>Bacteria</taxon>
        <taxon>Bacillati</taxon>
        <taxon>Actinomycetota</taxon>
        <taxon>Actinomycetes</taxon>
        <taxon>Propionibacteriales</taxon>
        <taxon>Nocardioidaceae</taxon>
        <taxon>Nocardioides</taxon>
    </lineage>
</organism>
<evidence type="ECO:0000313" key="1">
    <source>
        <dbReference type="EMBL" id="RNL81478.1"/>
    </source>
</evidence>
<gene>
    <name evidence="1" type="ORF">EFL95_02015</name>
</gene>
<dbReference type="GO" id="GO:0047617">
    <property type="term" value="F:fatty acyl-CoA hydrolase activity"/>
    <property type="evidence" value="ECO:0007669"/>
    <property type="project" value="TreeGrafter"/>
</dbReference>
<dbReference type="InterPro" id="IPR050563">
    <property type="entry name" value="4-hydroxybenzoyl-CoA_TE"/>
</dbReference>
<dbReference type="SUPFAM" id="SSF54637">
    <property type="entry name" value="Thioesterase/thiol ester dehydrase-isomerase"/>
    <property type="match status" value="1"/>
</dbReference>
<dbReference type="Gene3D" id="3.10.129.10">
    <property type="entry name" value="Hotdog Thioesterase"/>
    <property type="match status" value="1"/>
</dbReference>
<dbReference type="Pfam" id="PF13279">
    <property type="entry name" value="4HBT_2"/>
    <property type="match status" value="1"/>
</dbReference>
<proteinExistence type="predicted"/>
<accession>A0A3N0E0U6</accession>
<name>A0A3N0E0U6_9ACTN</name>
<dbReference type="OrthoDB" id="9799036at2"/>
<evidence type="ECO:0000313" key="2">
    <source>
        <dbReference type="Proteomes" id="UP000277094"/>
    </source>
</evidence>
<dbReference type="CDD" id="cd00586">
    <property type="entry name" value="4HBT"/>
    <property type="match status" value="1"/>
</dbReference>
<dbReference type="PANTHER" id="PTHR31793:SF40">
    <property type="entry name" value="ACYL-COA THIOESTER HYDROLASE, YBGC_YBAW FAMILY"/>
    <property type="match status" value="1"/>
</dbReference>
<dbReference type="Proteomes" id="UP000277094">
    <property type="component" value="Unassembled WGS sequence"/>
</dbReference>
<dbReference type="PANTHER" id="PTHR31793">
    <property type="entry name" value="4-HYDROXYBENZOYL-COA THIOESTERASE FAMILY MEMBER"/>
    <property type="match status" value="1"/>
</dbReference>
<comment type="caution">
    <text evidence="1">The sequence shown here is derived from an EMBL/GenBank/DDBJ whole genome shotgun (WGS) entry which is preliminary data.</text>
</comment>
<dbReference type="InterPro" id="IPR029069">
    <property type="entry name" value="HotDog_dom_sf"/>
</dbReference>
<dbReference type="AlphaFoldDB" id="A0A3N0E0U6"/>
<sequence length="142" mass="15469">MTELLADFPVRVVIPVAWGDMDAMGHVNNTTYFRYFETARISCFGELGLGAIESSGGVGPILHSASCRFRIPLTYPDTVTVGARIGEVGEDRFEMLYRAVSHQHGAVAADGTSLIVTFSYETGTKAPVSEALNQRLQELRGR</sequence>